<dbReference type="PATRIC" id="fig|1423747.3.peg.1930"/>
<dbReference type="STRING" id="1423747.FC69_GL001900"/>
<evidence type="ECO:0000256" key="1">
    <source>
        <dbReference type="ARBA" id="ARBA00004202"/>
    </source>
</evidence>
<organism evidence="7 8">
    <name type="scientific">Latilactobacillus fuchuensis DSM 14340 = JCM 11249</name>
    <dbReference type="NCBI Taxonomy" id="1423747"/>
    <lineage>
        <taxon>Bacteria</taxon>
        <taxon>Bacillati</taxon>
        <taxon>Bacillota</taxon>
        <taxon>Bacilli</taxon>
        <taxon>Lactobacillales</taxon>
        <taxon>Lactobacillaceae</taxon>
        <taxon>Latilactobacillus</taxon>
    </lineage>
</organism>
<dbReference type="Proteomes" id="UP000051264">
    <property type="component" value="Unassembled WGS sequence"/>
</dbReference>
<dbReference type="SUPFAM" id="SSF53756">
    <property type="entry name" value="UDP-Glycosyltransferase/glycogen phosphorylase"/>
    <property type="match status" value="1"/>
</dbReference>
<dbReference type="EMBL" id="AZEX01000056">
    <property type="protein sequence ID" value="KRL59037.1"/>
    <property type="molecule type" value="Genomic_DNA"/>
</dbReference>
<evidence type="ECO:0000256" key="3">
    <source>
        <dbReference type="ARBA" id="ARBA00022475"/>
    </source>
</evidence>
<evidence type="ECO:0000313" key="8">
    <source>
        <dbReference type="Proteomes" id="UP000051264"/>
    </source>
</evidence>
<dbReference type="RefSeq" id="WP_025083262.1">
    <property type="nucleotide sequence ID" value="NZ_AZEX01000056.1"/>
</dbReference>
<evidence type="ECO:0000256" key="6">
    <source>
        <dbReference type="ARBA" id="ARBA00023136"/>
    </source>
</evidence>
<proteinExistence type="inferred from homology"/>
<comment type="caution">
    <text evidence="7">The sequence shown here is derived from an EMBL/GenBank/DDBJ whole genome shotgun (WGS) entry which is preliminary data.</text>
</comment>
<keyword evidence="5" id="KW-0777">Teichoic acid biosynthesis</keyword>
<dbReference type="PANTHER" id="PTHR37316:SF3">
    <property type="entry name" value="TEICHOIC ACID GLYCEROL-PHOSPHATE TRANSFERASE"/>
    <property type="match status" value="1"/>
</dbReference>
<dbReference type="GO" id="GO:0047355">
    <property type="term" value="F:CDP-glycerol glycerophosphotransferase activity"/>
    <property type="evidence" value="ECO:0007669"/>
    <property type="project" value="InterPro"/>
</dbReference>
<evidence type="ECO:0000256" key="4">
    <source>
        <dbReference type="ARBA" id="ARBA00022679"/>
    </source>
</evidence>
<dbReference type="InterPro" id="IPR043149">
    <property type="entry name" value="TagF_N"/>
</dbReference>
<dbReference type="InterPro" id="IPR007554">
    <property type="entry name" value="Glycerophosphate_synth"/>
</dbReference>
<evidence type="ECO:0000256" key="5">
    <source>
        <dbReference type="ARBA" id="ARBA00022944"/>
    </source>
</evidence>
<dbReference type="Gene3D" id="3.40.50.12580">
    <property type="match status" value="1"/>
</dbReference>
<keyword evidence="4" id="KW-0808">Transferase</keyword>
<accession>A0A0R1RP70</accession>
<sequence length="398" mass="46437">MRLLKNKLFTLYMEMMKLLLKVVPVKRGQICIINGSGYAGSNGLALFRYLKEELHYKDVWLLENFPSSHLKLAIWLKLASSQVIIGTHDPYKVSKRQTYIQLWHGIPLKRMGFLAKNANIIDLEKGHQHWSKSVDYITSSSDMYDTLMSACEGIADNKFVHLGFPRNDFFQIDEQQKAERKLELVGLFDQAVIKKEPRLLFYLPTFRMEDNNQNLSDMLKNGNIFGLTNFESNQFEALLARENIIIIAKLHPVEEKQVDVTALNQLKHVKVIKGNWLQTNQHDLYEYLAVTDALMTDYSSVYFDYLLMDKPLLFLANDLKNYEARRGFLLTPYQTFAPGLVAKSMQEFNQALVDLFKLDLHDERNQIRKMIYQDTYLKNNSSEQIWKQLIQDLVQDCK</sequence>
<dbReference type="InterPro" id="IPR043148">
    <property type="entry name" value="TagF_C"/>
</dbReference>
<keyword evidence="3" id="KW-1003">Cell membrane</keyword>
<dbReference type="AlphaFoldDB" id="A0A0R1RP70"/>
<protein>
    <submittedName>
        <fullName evidence="7">Teichoic acid biosynthesis protein</fullName>
    </submittedName>
</protein>
<evidence type="ECO:0000256" key="2">
    <source>
        <dbReference type="ARBA" id="ARBA00010488"/>
    </source>
</evidence>
<comment type="similarity">
    <text evidence="2">Belongs to the CDP-glycerol glycerophosphotransferase family.</text>
</comment>
<comment type="subcellular location">
    <subcellularLocation>
        <location evidence="1">Cell membrane</location>
        <topology evidence="1">Peripheral membrane protein</topology>
    </subcellularLocation>
</comment>
<dbReference type="PANTHER" id="PTHR37316">
    <property type="entry name" value="TEICHOIC ACID GLYCEROL-PHOSPHATE PRIMASE"/>
    <property type="match status" value="1"/>
</dbReference>
<gene>
    <name evidence="7" type="ORF">FC69_GL001900</name>
</gene>
<dbReference type="eggNOG" id="COG1887">
    <property type="taxonomic scope" value="Bacteria"/>
</dbReference>
<dbReference type="InterPro" id="IPR051612">
    <property type="entry name" value="Teichoic_Acid_Biosynth"/>
</dbReference>
<keyword evidence="6" id="KW-0472">Membrane</keyword>
<dbReference type="Pfam" id="PF04464">
    <property type="entry name" value="Glyphos_transf"/>
    <property type="match status" value="1"/>
</dbReference>
<dbReference type="OrthoDB" id="9811865at2"/>
<evidence type="ECO:0000313" key="7">
    <source>
        <dbReference type="EMBL" id="KRL59037.1"/>
    </source>
</evidence>
<dbReference type="GO" id="GO:0019350">
    <property type="term" value="P:teichoic acid biosynthetic process"/>
    <property type="evidence" value="ECO:0007669"/>
    <property type="project" value="UniProtKB-KW"/>
</dbReference>
<dbReference type="Gene3D" id="3.40.50.11820">
    <property type="match status" value="1"/>
</dbReference>
<dbReference type="GO" id="GO:0005886">
    <property type="term" value="C:plasma membrane"/>
    <property type="evidence" value="ECO:0007669"/>
    <property type="project" value="UniProtKB-SubCell"/>
</dbReference>
<reference evidence="7 8" key="1">
    <citation type="journal article" date="2015" name="Genome Announc.">
        <title>Expanding the biotechnology potential of lactobacilli through comparative genomics of 213 strains and associated genera.</title>
        <authorList>
            <person name="Sun Z."/>
            <person name="Harris H.M."/>
            <person name="McCann A."/>
            <person name="Guo C."/>
            <person name="Argimon S."/>
            <person name="Zhang W."/>
            <person name="Yang X."/>
            <person name="Jeffery I.B."/>
            <person name="Cooney J.C."/>
            <person name="Kagawa T.F."/>
            <person name="Liu W."/>
            <person name="Song Y."/>
            <person name="Salvetti E."/>
            <person name="Wrobel A."/>
            <person name="Rasinkangas P."/>
            <person name="Parkhill J."/>
            <person name="Rea M.C."/>
            <person name="O'Sullivan O."/>
            <person name="Ritari J."/>
            <person name="Douillard F.P."/>
            <person name="Paul Ross R."/>
            <person name="Yang R."/>
            <person name="Briner A.E."/>
            <person name="Felis G.E."/>
            <person name="de Vos W.M."/>
            <person name="Barrangou R."/>
            <person name="Klaenhammer T.R."/>
            <person name="Caufield P.W."/>
            <person name="Cui Y."/>
            <person name="Zhang H."/>
            <person name="O'Toole P.W."/>
        </authorList>
    </citation>
    <scope>NUCLEOTIDE SEQUENCE [LARGE SCALE GENOMIC DNA]</scope>
    <source>
        <strain evidence="7 8">DSM 14340</strain>
    </source>
</reference>
<name>A0A0R1RP70_9LACO</name>